<dbReference type="Pfam" id="PF08352">
    <property type="entry name" value="oligo_HPY"/>
    <property type="match status" value="2"/>
</dbReference>
<dbReference type="GO" id="GO:0005886">
    <property type="term" value="C:plasma membrane"/>
    <property type="evidence" value="ECO:0007669"/>
    <property type="project" value="UniProtKB-SubCell"/>
</dbReference>
<keyword evidence="4" id="KW-0547">Nucleotide-binding</keyword>
<comment type="similarity">
    <text evidence="2">Belongs to the ABC transporter superfamily.</text>
</comment>
<keyword evidence="3" id="KW-0813">Transport</keyword>
<dbReference type="STRING" id="321267.SHM7688_01631"/>
<proteinExistence type="inferred from homology"/>
<evidence type="ECO:0000313" key="7">
    <source>
        <dbReference type="EMBL" id="CUH52189.1"/>
    </source>
</evidence>
<dbReference type="EC" id="3.6.3.-" evidence="7"/>
<dbReference type="InterPro" id="IPR003439">
    <property type="entry name" value="ABC_transporter-like_ATP-bd"/>
</dbReference>
<gene>
    <name evidence="7" type="primary">gsiA_3</name>
    <name evidence="7" type="ORF">SHM7688_01631</name>
</gene>
<comment type="subcellular location">
    <subcellularLocation>
        <location evidence="1">Cell inner membrane</location>
        <topology evidence="1">Peripheral membrane protein</topology>
    </subcellularLocation>
</comment>
<dbReference type="FunFam" id="3.40.50.300:FF:000016">
    <property type="entry name" value="Oligopeptide ABC transporter ATP-binding component"/>
    <property type="match status" value="1"/>
</dbReference>
<dbReference type="PROSITE" id="PS50893">
    <property type="entry name" value="ABC_TRANSPORTER_2"/>
    <property type="match status" value="2"/>
</dbReference>
<evidence type="ECO:0000313" key="8">
    <source>
        <dbReference type="Proteomes" id="UP000054823"/>
    </source>
</evidence>
<dbReference type="EMBL" id="CYPW01000015">
    <property type="protein sequence ID" value="CUH52189.1"/>
    <property type="molecule type" value="Genomic_DNA"/>
</dbReference>
<dbReference type="OrthoDB" id="9802264at2"/>
<evidence type="ECO:0000256" key="5">
    <source>
        <dbReference type="ARBA" id="ARBA00022840"/>
    </source>
</evidence>
<sequence length="554" mass="60806">MMEKLLSVRDLNVAFETHDRTVEAVSGVSFDVAPGEVLGLVGESGSGKSVTGRSLMRLNPNYARFSEGSSMVINSDGGPVDILSLKGNQQLRKVRGDLISMIFQEPIASFAPALTIGKQMTEQLMLHRGMSYPEARELSIDMLDRVGITMPEKRIDQYAFELSGGMRQRAMIATALSTRPKLLIADEPTTALDVTIQAQVLKLMKELIAEFGMGVIFITHDLAVISEIADRVAVMQKGKILEQGTVDEVIRAPQHAYTKRLLAAVPRIDESILNAPAKPVKTEGDTDKPIVSVKDLTIQFSIGKSLLGRHTYFTAVDKVSFDIPKGSFFGLVGESGSGKTTAGRSMLKINNFASGSVTYDDGDVRYDIGSLKKAELKDYRSRAQLIFQDPYAALSPRMTVRDIIAEPLEMMKLTKNRSETNERVKEIARLCKLDVEHLRRFPHAFSGGQRQRIAIARALVSRPKFIIADEAVAALDVSIQAEILDLLKSLQKELGLTILFISHDLAVVANLCDHTVVMQQGKVVESAPTPELFRNPQRDYTKALLAAAPVLRAG</sequence>
<reference evidence="7 8" key="1">
    <citation type="submission" date="2015-09" db="EMBL/GenBank/DDBJ databases">
        <authorList>
            <consortium name="Swine Surveillance"/>
        </authorList>
    </citation>
    <scope>NUCLEOTIDE SEQUENCE [LARGE SCALE GENOMIC DNA]</scope>
    <source>
        <strain evidence="7 8">CECT 7688</strain>
    </source>
</reference>
<dbReference type="PANTHER" id="PTHR43776:SF7">
    <property type="entry name" value="D,D-DIPEPTIDE TRANSPORT ATP-BINDING PROTEIN DDPF-RELATED"/>
    <property type="match status" value="1"/>
</dbReference>
<dbReference type="GO" id="GO:0055085">
    <property type="term" value="P:transmembrane transport"/>
    <property type="evidence" value="ECO:0007669"/>
    <property type="project" value="UniProtKB-ARBA"/>
</dbReference>
<name>A0A0P1EPY0_9RHOB</name>
<dbReference type="CDD" id="cd03257">
    <property type="entry name" value="ABC_NikE_OppD_transporters"/>
    <property type="match status" value="2"/>
</dbReference>
<dbReference type="NCBIfam" id="NF008453">
    <property type="entry name" value="PRK11308.1"/>
    <property type="match status" value="2"/>
</dbReference>
<dbReference type="InterPro" id="IPR050319">
    <property type="entry name" value="ABC_transp_ATP-bind"/>
</dbReference>
<dbReference type="Proteomes" id="UP000054823">
    <property type="component" value="Unassembled WGS sequence"/>
</dbReference>
<protein>
    <submittedName>
        <fullName evidence="7">Glutathione import ATP-binding protein GsiA</fullName>
        <ecNumber evidence="7">3.6.3.-</ecNumber>
    </submittedName>
</protein>
<evidence type="ECO:0000256" key="4">
    <source>
        <dbReference type="ARBA" id="ARBA00022741"/>
    </source>
</evidence>
<evidence type="ECO:0000256" key="1">
    <source>
        <dbReference type="ARBA" id="ARBA00004417"/>
    </source>
</evidence>
<dbReference type="InterPro" id="IPR017871">
    <property type="entry name" value="ABC_transporter-like_CS"/>
</dbReference>
<dbReference type="Gene3D" id="3.40.50.300">
    <property type="entry name" value="P-loop containing nucleotide triphosphate hydrolases"/>
    <property type="match status" value="2"/>
</dbReference>
<evidence type="ECO:0000259" key="6">
    <source>
        <dbReference type="PROSITE" id="PS50893"/>
    </source>
</evidence>
<dbReference type="GO" id="GO:0005524">
    <property type="term" value="F:ATP binding"/>
    <property type="evidence" value="ECO:0007669"/>
    <property type="project" value="UniProtKB-KW"/>
</dbReference>
<dbReference type="AlphaFoldDB" id="A0A0P1EPY0"/>
<dbReference type="SUPFAM" id="SSF52540">
    <property type="entry name" value="P-loop containing nucleoside triphosphate hydrolases"/>
    <property type="match status" value="2"/>
</dbReference>
<dbReference type="Pfam" id="PF00005">
    <property type="entry name" value="ABC_tran"/>
    <property type="match status" value="2"/>
</dbReference>
<evidence type="ECO:0000256" key="2">
    <source>
        <dbReference type="ARBA" id="ARBA00005417"/>
    </source>
</evidence>
<dbReference type="PROSITE" id="PS00211">
    <property type="entry name" value="ABC_TRANSPORTER_1"/>
    <property type="match status" value="2"/>
</dbReference>
<keyword evidence="8" id="KW-1185">Reference proteome</keyword>
<organism evidence="7 8">
    <name type="scientific">Shimia marina</name>
    <dbReference type="NCBI Taxonomy" id="321267"/>
    <lineage>
        <taxon>Bacteria</taxon>
        <taxon>Pseudomonadati</taxon>
        <taxon>Pseudomonadota</taxon>
        <taxon>Alphaproteobacteria</taxon>
        <taxon>Rhodobacterales</taxon>
        <taxon>Roseobacteraceae</taxon>
    </lineage>
</organism>
<dbReference type="GO" id="GO:0015833">
    <property type="term" value="P:peptide transport"/>
    <property type="evidence" value="ECO:0007669"/>
    <property type="project" value="InterPro"/>
</dbReference>
<keyword evidence="7" id="KW-0378">Hydrolase</keyword>
<keyword evidence="5 7" id="KW-0067">ATP-binding</keyword>
<evidence type="ECO:0000256" key="3">
    <source>
        <dbReference type="ARBA" id="ARBA00022448"/>
    </source>
</evidence>
<dbReference type="GO" id="GO:0016887">
    <property type="term" value="F:ATP hydrolysis activity"/>
    <property type="evidence" value="ECO:0007669"/>
    <property type="project" value="InterPro"/>
</dbReference>
<dbReference type="PANTHER" id="PTHR43776">
    <property type="entry name" value="TRANSPORT ATP-BINDING PROTEIN"/>
    <property type="match status" value="1"/>
</dbReference>
<feature type="domain" description="ABC transporter" evidence="6">
    <location>
        <begin position="8"/>
        <end position="262"/>
    </location>
</feature>
<dbReference type="InterPro" id="IPR027417">
    <property type="entry name" value="P-loop_NTPase"/>
</dbReference>
<accession>A0A0P1EPY0</accession>
<dbReference type="InterPro" id="IPR003593">
    <property type="entry name" value="AAA+_ATPase"/>
</dbReference>
<dbReference type="SMART" id="SM00382">
    <property type="entry name" value="AAA"/>
    <property type="match status" value="2"/>
</dbReference>
<dbReference type="InterPro" id="IPR013563">
    <property type="entry name" value="Oligopep_ABC_C"/>
</dbReference>
<feature type="domain" description="ABC transporter" evidence="6">
    <location>
        <begin position="291"/>
        <end position="545"/>
    </location>
</feature>